<name>A0A0C2HHZ0_9STAP</name>
<dbReference type="Pfam" id="PF01832">
    <property type="entry name" value="Glucosaminidase"/>
    <property type="match status" value="1"/>
</dbReference>
<dbReference type="EMBL" id="JABEVU030000001">
    <property type="protein sequence ID" value="MDB0580002.1"/>
    <property type="molecule type" value="Genomic_DNA"/>
</dbReference>
<keyword evidence="6" id="KW-1185">Reference proteome</keyword>
<accession>A0A0C2HHZ0</accession>
<evidence type="ECO:0000256" key="1">
    <source>
        <dbReference type="ARBA" id="ARBA00006088"/>
    </source>
</evidence>
<reference evidence="3 5" key="1">
    <citation type="submission" date="2015-01" db="EMBL/GenBank/DDBJ databases">
        <title>Genome sequences of high lactate-tolerant strain Salinicoccus roseus W12 with industrial interest.</title>
        <authorList>
            <person name="Wang H."/>
            <person name="Yu B."/>
        </authorList>
    </citation>
    <scope>NUCLEOTIDE SEQUENCE [LARGE SCALE GENOMIC DNA]</scope>
    <source>
        <strain evidence="3 5">W12</strain>
    </source>
</reference>
<dbReference type="STRING" id="45670.SN16_04305"/>
<dbReference type="InterPro" id="IPR002901">
    <property type="entry name" value="MGlyc_endo_b_GlcNAc-like_dom"/>
</dbReference>
<reference evidence="6" key="2">
    <citation type="submission" date="2020-04" db="EMBL/GenBank/DDBJ databases">
        <title>Genome analysis and biological profiling of marine Cellulosimicrobium funkei MOSEL-ME6.</title>
        <authorList>
            <person name="Tanveer F."/>
            <person name="Xie Y."/>
            <person name="Shinwari Z.K."/>
        </authorList>
    </citation>
    <scope>NUCLEOTIDE SEQUENCE [LARGE SCALE GENOMIC DNA]</scope>
    <source>
        <strain evidence="6">MOSEL-ME25</strain>
    </source>
</reference>
<dbReference type="SMART" id="SM00047">
    <property type="entry name" value="LYZ2"/>
    <property type="match status" value="1"/>
</dbReference>
<dbReference type="Proteomes" id="UP000031546">
    <property type="component" value="Unassembled WGS sequence"/>
</dbReference>
<reference evidence="4" key="3">
    <citation type="submission" date="2020-04" db="EMBL/GenBank/DDBJ databases">
        <authorList>
            <person name="Tanveer F."/>
            <person name="Xie Y."/>
            <person name="Shinwari Z.K."/>
        </authorList>
    </citation>
    <scope>NUCLEOTIDE SEQUENCE</scope>
    <source>
        <strain evidence="4">MOSEL-ME25</strain>
    </source>
</reference>
<comment type="similarity">
    <text evidence="1">In the N-terminal section; belongs to the N-acetylmuramoyl-L-alanine amidase 2 family.</text>
</comment>
<organism evidence="3 5">
    <name type="scientific">Salinicoccus roseus</name>
    <dbReference type="NCBI Taxonomy" id="45670"/>
    <lineage>
        <taxon>Bacteria</taxon>
        <taxon>Bacillati</taxon>
        <taxon>Bacillota</taxon>
        <taxon>Bacilli</taxon>
        <taxon>Bacillales</taxon>
        <taxon>Staphylococcaceae</taxon>
        <taxon>Salinicoccus</taxon>
    </lineage>
</organism>
<feature type="domain" description="Mannosyl-glycoprotein endo-beta-N-acetylglucosamidase-like" evidence="2">
    <location>
        <begin position="103"/>
        <end position="254"/>
    </location>
</feature>
<sequence length="260" mass="29269">MNKRKKENMTVLLLLGLMAIFFMAFMVSETSLFKEEDNIHNFEEAVKRQIDNGTVDVKLDDGRTRPAENEEIRDAMQVEGSAVPYQFLDLTEKVDVTAEEVNRLLKGKGILEGRGDIFLEAQEKHDVNVLYLISHAQLETGNGASRLAQGIQLEDAAYYNFFGIGAFDREAVEEGSAYAARAGWSTPETAILGGAEFISENYLDQGQQTLYAMRWNPSSPGSHLYATDIEWALKIGQILESHYRSLGIEGKDFEKDYYMN</sequence>
<dbReference type="EMBL" id="JXII01000003">
    <property type="protein sequence ID" value="KIH71269.1"/>
    <property type="molecule type" value="Genomic_DNA"/>
</dbReference>
<dbReference type="OrthoDB" id="9816557at2"/>
<proteinExistence type="inferred from homology"/>
<protein>
    <submittedName>
        <fullName evidence="3">Autolysin</fullName>
    </submittedName>
    <submittedName>
        <fullName evidence="4">N-acetylglucosaminidase</fullName>
    </submittedName>
</protein>
<evidence type="ECO:0000313" key="6">
    <source>
        <dbReference type="Proteomes" id="UP000527860"/>
    </source>
</evidence>
<dbReference type="GO" id="GO:0004040">
    <property type="term" value="F:amidase activity"/>
    <property type="evidence" value="ECO:0007669"/>
    <property type="project" value="InterPro"/>
</dbReference>
<dbReference type="Gene3D" id="1.10.530.10">
    <property type="match status" value="1"/>
</dbReference>
<evidence type="ECO:0000313" key="4">
    <source>
        <dbReference type="EMBL" id="MDB0580002.1"/>
    </source>
</evidence>
<evidence type="ECO:0000313" key="3">
    <source>
        <dbReference type="EMBL" id="KIH71269.1"/>
    </source>
</evidence>
<evidence type="ECO:0000313" key="5">
    <source>
        <dbReference type="Proteomes" id="UP000031546"/>
    </source>
</evidence>
<gene>
    <name evidence="4" type="ORF">F7P68_0005635</name>
    <name evidence="3" type="ORF">SN16_04305</name>
</gene>
<dbReference type="GeneID" id="77844766"/>
<comment type="caution">
    <text evidence="3">The sequence shown here is derived from an EMBL/GenBank/DDBJ whole genome shotgun (WGS) entry which is preliminary data.</text>
</comment>
<dbReference type="AlphaFoldDB" id="A0A0C2HHZ0"/>
<dbReference type="Proteomes" id="UP000527860">
    <property type="component" value="Unassembled WGS sequence"/>
</dbReference>
<reference evidence="4 6" key="4">
    <citation type="submission" date="2022-12" db="EMBL/GenBank/DDBJ databases">
        <title>Genome analysis and biological profiling of marine Salinicoccus roseus MOSEL-ME25.</title>
        <authorList>
            <person name="Mirza F.T."/>
            <person name="Xie Y."/>
            <person name="Shinwari Z.K."/>
        </authorList>
    </citation>
    <scope>NUCLEOTIDE SEQUENCE [LARGE SCALE GENOMIC DNA]</scope>
    <source>
        <strain evidence="4 6">MOSEL-ME25</strain>
    </source>
</reference>
<evidence type="ECO:0000259" key="2">
    <source>
        <dbReference type="SMART" id="SM00047"/>
    </source>
</evidence>
<dbReference type="RefSeq" id="WP_040105380.1">
    <property type="nucleotide sequence ID" value="NZ_JABEVU030000001.1"/>
</dbReference>